<dbReference type="AlphaFoldDB" id="A0A0A9BP02"/>
<accession>A0A0A9BP02</accession>
<keyword evidence="1" id="KW-0812">Transmembrane</keyword>
<keyword evidence="1" id="KW-1133">Transmembrane helix</keyword>
<organism evidence="2">
    <name type="scientific">Arundo donax</name>
    <name type="common">Giant reed</name>
    <name type="synonym">Donax arundinaceus</name>
    <dbReference type="NCBI Taxonomy" id="35708"/>
    <lineage>
        <taxon>Eukaryota</taxon>
        <taxon>Viridiplantae</taxon>
        <taxon>Streptophyta</taxon>
        <taxon>Embryophyta</taxon>
        <taxon>Tracheophyta</taxon>
        <taxon>Spermatophyta</taxon>
        <taxon>Magnoliopsida</taxon>
        <taxon>Liliopsida</taxon>
        <taxon>Poales</taxon>
        <taxon>Poaceae</taxon>
        <taxon>PACMAD clade</taxon>
        <taxon>Arundinoideae</taxon>
        <taxon>Arundineae</taxon>
        <taxon>Arundo</taxon>
    </lineage>
</organism>
<protein>
    <submittedName>
        <fullName evidence="2">Uncharacterized protein</fullName>
    </submittedName>
</protein>
<proteinExistence type="predicted"/>
<reference evidence="2" key="1">
    <citation type="submission" date="2014-09" db="EMBL/GenBank/DDBJ databases">
        <authorList>
            <person name="Magalhaes I.L.F."/>
            <person name="Oliveira U."/>
            <person name="Santos F.R."/>
            <person name="Vidigal T.H.D.A."/>
            <person name="Brescovit A.D."/>
            <person name="Santos A.J."/>
        </authorList>
    </citation>
    <scope>NUCLEOTIDE SEQUENCE</scope>
    <source>
        <tissue evidence="2">Shoot tissue taken approximately 20 cm above the soil surface</tissue>
    </source>
</reference>
<sequence length="38" mass="4320">MSTVFLLHINMSECGEWPLFYLISSCISIGIWLHGSFS</sequence>
<name>A0A0A9BP02_ARUDO</name>
<reference evidence="2" key="2">
    <citation type="journal article" date="2015" name="Data Brief">
        <title>Shoot transcriptome of the giant reed, Arundo donax.</title>
        <authorList>
            <person name="Barrero R.A."/>
            <person name="Guerrero F.D."/>
            <person name="Moolhuijzen P."/>
            <person name="Goolsby J.A."/>
            <person name="Tidwell J."/>
            <person name="Bellgard S.E."/>
            <person name="Bellgard M.I."/>
        </authorList>
    </citation>
    <scope>NUCLEOTIDE SEQUENCE</scope>
    <source>
        <tissue evidence="2">Shoot tissue taken approximately 20 cm above the soil surface</tissue>
    </source>
</reference>
<evidence type="ECO:0000256" key="1">
    <source>
        <dbReference type="SAM" id="Phobius"/>
    </source>
</evidence>
<dbReference type="EMBL" id="GBRH01232261">
    <property type="protein sequence ID" value="JAD65634.1"/>
    <property type="molecule type" value="Transcribed_RNA"/>
</dbReference>
<keyword evidence="1" id="KW-0472">Membrane</keyword>
<feature type="transmembrane region" description="Helical" evidence="1">
    <location>
        <begin position="20"/>
        <end position="37"/>
    </location>
</feature>
<evidence type="ECO:0000313" key="2">
    <source>
        <dbReference type="EMBL" id="JAD65634.1"/>
    </source>
</evidence>